<keyword evidence="2" id="KW-0677">Repeat</keyword>
<evidence type="ECO:0000256" key="1">
    <source>
        <dbReference type="ARBA" id="ARBA00022729"/>
    </source>
</evidence>
<gene>
    <name evidence="5" type="ORF">IWT126_02296</name>
</gene>
<dbReference type="OrthoDB" id="2250692at2"/>
<dbReference type="GO" id="GO:0007156">
    <property type="term" value="P:homophilic cell adhesion via plasma membrane adhesion molecules"/>
    <property type="evidence" value="ECO:0007669"/>
    <property type="project" value="InterPro"/>
</dbReference>
<dbReference type="GO" id="GO:0005509">
    <property type="term" value="F:calcium ion binding"/>
    <property type="evidence" value="ECO:0007669"/>
    <property type="project" value="InterPro"/>
</dbReference>
<dbReference type="InterPro" id="IPR022263">
    <property type="entry name" value="KxYKxGKxW"/>
</dbReference>
<protein>
    <submittedName>
        <fullName evidence="5">Adhesion exoprotein</fullName>
    </submittedName>
</protein>
<dbReference type="STRING" id="1302250.GCA_001313225_03114"/>
<dbReference type="Pfam" id="PF18676">
    <property type="entry name" value="MBG_2"/>
    <property type="match status" value="2"/>
</dbReference>
<dbReference type="NCBIfam" id="TIGR03715">
    <property type="entry name" value="KxYKxGKxW"/>
    <property type="match status" value="1"/>
</dbReference>
<organism evidence="5 6">
    <name type="scientific">Secundilactobacillus silagei JCM 19001</name>
    <dbReference type="NCBI Taxonomy" id="1302250"/>
    <lineage>
        <taxon>Bacteria</taxon>
        <taxon>Bacillati</taxon>
        <taxon>Bacillota</taxon>
        <taxon>Bacilli</taxon>
        <taxon>Lactobacillales</taxon>
        <taxon>Lactobacillaceae</taxon>
        <taxon>Secundilactobacillus</taxon>
    </lineage>
</organism>
<keyword evidence="6" id="KW-1185">Reference proteome</keyword>
<feature type="compositionally biased region" description="Low complexity" evidence="3">
    <location>
        <begin position="86"/>
        <end position="119"/>
    </location>
</feature>
<dbReference type="InterPro" id="IPR002126">
    <property type="entry name" value="Cadherin-like_dom"/>
</dbReference>
<evidence type="ECO:0000256" key="2">
    <source>
        <dbReference type="ARBA" id="ARBA00022737"/>
    </source>
</evidence>
<feature type="compositionally biased region" description="Low complexity" evidence="3">
    <location>
        <begin position="131"/>
        <end position="141"/>
    </location>
</feature>
<evidence type="ECO:0000313" key="5">
    <source>
        <dbReference type="EMBL" id="GAX02231.1"/>
    </source>
</evidence>
<dbReference type="Gene3D" id="3.10.430.110">
    <property type="match status" value="20"/>
</dbReference>
<dbReference type="Proteomes" id="UP000198402">
    <property type="component" value="Unassembled WGS sequence"/>
</dbReference>
<reference evidence="5 6" key="1">
    <citation type="submission" date="2015-11" db="EMBL/GenBank/DDBJ databases">
        <title>Draft genome sequences of new species of the genus Lactobacillus isolated from orchardgrass silage.</title>
        <authorList>
            <person name="Tohno M."/>
            <person name="Tanizawa Y."/>
            <person name="Arita M."/>
        </authorList>
    </citation>
    <scope>NUCLEOTIDE SEQUENCE [LARGE SCALE GENOMIC DNA]</scope>
    <source>
        <strain evidence="5 6">IWT126</strain>
    </source>
</reference>
<dbReference type="Gene3D" id="2.60.120.1050">
    <property type="match status" value="1"/>
</dbReference>
<keyword evidence="1" id="KW-0732">Signal</keyword>
<dbReference type="InterPro" id="IPR009459">
    <property type="entry name" value="MucBP_dom"/>
</dbReference>
<dbReference type="InterPro" id="IPR041286">
    <property type="entry name" value="MBG_2"/>
</dbReference>
<dbReference type="Pfam" id="PF17883">
    <property type="entry name" value="MBG"/>
    <property type="match status" value="21"/>
</dbReference>
<evidence type="ECO:0000259" key="4">
    <source>
        <dbReference type="PROSITE" id="PS50268"/>
    </source>
</evidence>
<feature type="domain" description="Cadherin" evidence="4">
    <location>
        <begin position="4140"/>
        <end position="4293"/>
    </location>
</feature>
<dbReference type="Pfam" id="PF06458">
    <property type="entry name" value="MucBP"/>
    <property type="match status" value="7"/>
</dbReference>
<dbReference type="RefSeq" id="WP_089137268.1">
    <property type="nucleotide sequence ID" value="NZ_BCMG01000014.1"/>
</dbReference>
<dbReference type="Pfam" id="PF19258">
    <property type="entry name" value="KxYKxGKxW_sig"/>
    <property type="match status" value="1"/>
</dbReference>
<comment type="caution">
    <text evidence="5">The sequence shown here is derived from an EMBL/GenBank/DDBJ whole genome shotgun (WGS) entry which is preliminary data.</text>
</comment>
<dbReference type="InterPro" id="IPR041277">
    <property type="entry name" value="MBG_Lactobacillales"/>
</dbReference>
<feature type="region of interest" description="Disordered" evidence="3">
    <location>
        <begin position="53"/>
        <end position="141"/>
    </location>
</feature>
<dbReference type="GO" id="GO:0016020">
    <property type="term" value="C:membrane"/>
    <property type="evidence" value="ECO:0007669"/>
    <property type="project" value="InterPro"/>
</dbReference>
<feature type="compositionally biased region" description="Polar residues" evidence="3">
    <location>
        <begin position="54"/>
        <end position="79"/>
    </location>
</feature>
<name>A0A1Z5ILB1_9LACO</name>
<sequence length="4491" mass="465001">MTKRQRLLLNKAATDRKEHYKMYKSGGTWAFACIVLMTGMLWSAPMVHAEAAGTDQSTINTTQTVNDTSRQSSGYNSGTDQEKTNDAGTTDTGNTAEKTATGPTTPADGTPNNAAATTPKPSPATVPAPAAPVTNSTEAAQATTTNQITTATLNGTNPANVNPDGTISTADKTKVALTTPDQVDANFKAEQIVKKGSGTPTASDTTSTISQGGVVLVPANTPTTAGTMVFKNQIDTSQAFTFTAELKSQASGNGGGIGFIMQPVDPQKSGVGQGSDPSADIGIYGQPNTTFIGRDGYVDGSKADTAWGQLVVRQTDAKGILSGTTPTWASSTSSSVPNDEYATLVWTPATVDSKNHMVTGSFTYTTYSDAARTQQVQTLTTSSVTAKSTAKNNQGSVLYPDVVLNQSMSIAAFAAVGSLGGSNKTDQRAVEIADISGKGGFTATVNTMPVRFTYVDADNGTQTTIHSQDVTNVDVGDTITVDKTTDLSTHTFAPRVIDGYQFVKAVTSEGTNSLSVTNEVLNAATENNNVNNIVIYYTNQVHYTIQPVNTQGQAIAGLAPQQVTSQIGATVAAPAQAGYTGTSMTAPATDGTVVKAVYQANVGNVQVSYTGLPANLTPKTAIEQGAVGSTYNVATPVIAGYTADLAAVGGTYTQNAKPVQVAVHYTASDNSYQVVPVDSTGKAIAALPATNETSKTDASVAAPTYDGYTLVSGQTMPTTKAGVTSYQLQYAANQYHVSVTYTGLPTNSLPTPNMATGTTGESYQINSPEIAGYTPDQTTIMGTYGPATATNGAFTVKYVADTKVYKVQPVDASGNPIVTLAPTQYNGQTGNAIDYPTYAGYTVVKNAETVPTASKPIPVVNVKYIANPSKVTVSYAGLPTDVTPAAQIQTGVTDGTYTVNAPTIAGYTPDATILKGVYSNTGSLAQTITYTANDNSYTIIPVDKNGNVIAGLSMTNGTTKTDAAIATPDYSAEGYSQVAGQTLVTKPGVTSYKVQYTTQAQTITVNYAGTGLPTDQIPAVQTQSVKIGDTYSLVSPTITGYTPDQAIITGVYQNKGQTNFTVTYAPIDVTVTIQHTGLDSTTASTDKPQTVTGKYGTNFSVAAADIPGYTAAQATVSGTYSADPTANMYIVKYTGKPATVKINYTGANSATPQSVTLTGVVGGTYSQVSPTVTDYTPDQATVANMFTAANAATDTTTNKPITVTYTLNSSLLSYTIVPVDINQNPITGVTGISTVTGHAKAGATVDTPDYTSLGYVTKEPNVTILTTNNQSFKVVYQKQITYMLQAVDTSNQPITTVPLFPETGYVGTTATAPTIAGYNAVSSTYTVPQTATTNADPLKIQYTLKDVTVTLVPVDSNGNTIAGLTDLTVTQVGGTTVDESKLTPQTGYTFKAPTTIAVPISDTGISVKVPYLKDATLGLSGSDTRTYSNSAQAIDSTKYTVTLPDGSNYALKANDVELTSATPTAKDAGTYQVQLTASGEAAIKAALAQNYAVSFDTSKTGSLTISPKALTTAAANTALVPANTTDSAQNPQLATSIVVQGGTKVYDNKPATDASTFKVLGPSQYTDFTIPTLDASDFDTTAISQDAGSYQVTLNQTGLQALKDANKNYSFDATDVQNGLFVIAPETVTATVASASKAYDGNSQTDPTSYAVTLSTGEKVADLPSTDFDTTQITSQDVGQYAVTLNSNGLADIQKAHTNYALKLADVTAGAFKITPNTTATVSVSGTKQYDGTATTDPAEYTTSLSRGLKAPQWTTADFALTSSDGTTATAIKNAGTYSVTLSSKGIADLQAANKNYQITSANVKAGSFTITKAPVTISATDVTTPYSGQAYAQPLTATVTGKPDQGAALVYQVTTDSDAVNVNQTDYPITVTAKAADNPNYQITINNGTLKITPNTTTDVSVKAVAPATYNGTAATYSVSLPAGVNAPASWTAEDFNLPFETNAGTYTVSLSDKGRADLQAANSNYEFTNTNIKPATFTISRVALAAGDVTVKGNAKTYDGTAISDKYGVKLNQKLQAPAWAAADFDLSGITSQNVGDYTITLSDQGIKDLQAANLNYQVTRADITAGKLTINPRILTTAAANTATAPANSTDASQNLQLATSIVVQGSTKVYDGSAATDASTFKVLAPSQYSDFTIPTLDASDFDTTAVSQNTGAYQVTLNQTGLQALKDANKNYSFDATDVQNGLYVITPAPITITAPSETTVYTGTPVSVTTGTVTSDNTTLKATPDYTIAVNGNAQDVGTYTTTVVPNAKGNENYKITTVAGAITITPAKQTAVIQNATKAYDNSTTDPTSYTVTLSTGAQTLPSSDFDVETTSGMAATGQNAGSYTVTLNQTGINAVNSSNKNYVLNKNSITPGQLIVTPAGLTASDVTVQGKTKAYDGTASSDPTQYSVTLSSKLTAPTNGWTTADFDLTGISSQNVGNYAVKLSAQGLADLQAANPNYAVTASDVTAGKFNITPNTTTKVNVTATAPTTYDGTAATYSVNLPAGVKAPTSWTSADFNLPAETNAGTYTVSLTDKGLADLQAANSNYTFTGGNVMAGNFTIAKAAVTVSAPTGLTKVYDGKGYTVSDAAAVVGQPAKGDTVKYHLSSLANAINVGSYALNVIDDGNPNYTVTVVPSTFTVTKNDQAAVTLGNATKVYDNDASTTPTTYSVTLPTGASAPKQWTADDFELSSNSQDVGTYTVELSAQGLQDLNNANANYSFTANNVTAGSFNITPAPITVTAPSVSKTYDGAAYSNKAYQASVTDKPVKATTPAFDLTNISQDVNAGTYTVKATPQNADSNYTITYADGTLTINPAALTAGDIAVQGKTKTYDGTTISAPTYNVALNSNLTAPKAGWTAADFDLSGITSANVGDYAVKLSAQGLTDLQAANPNYKVDANDVKAGTFTITPAKLTAAIQAGTKVYDNDSATDPTSYTVKLSTGDQVLPSSDFDVATTSQNVGSYAVTLNQTGIDAIKSVHKNYALDTNSIKSGQLKITAAPITLTAPTNATKVYDGKAYSTDPTKLVTVAGLPKNGAALNYTVNDISKDVDAGSTYAITITADATANPNYTFTINNGSFKITPQTATANAVQVATAHKTYDGDATTDPKTYGLTANSQYAGLVIPTTLTADDYDNDGVTSQNVGDYTVTLKQSGIDKINAANKDYVLDKNSITGGQLIIDKRAVTIKAGNAEKTYDGKQYGKPVTATANKVTTGANLVYTVNVPTNVNVTTDAPITVTAKADANPNYDIKTVSGILKIDPKTLAADTITLGGSSKVYNGSAANDPTTDTLQGPAGDSNFTVPTDLTAADFDNSGITSQNAGTYQVKLSQAGLTKLQQANPNYVFDMTSIKAGSFTITPKTITITAPTLTKTYDGKAYTETDLKATVNGTVGNDVPAYQLADLSNDVNAGGYDIGITFDGKAAANHNYTITPTAGHLTITPKTISQALTINSESKVYDNNAASVPTFTLTGPDATNYPNFTMPTITAADFDTSAAASQNVGSYDVKLTSAAITALQKDNPNYVISADSVKAGQLTITPKDITIAAPTLTKTYDGQAYTGTDLKANVSGAVAGDDPVYTMDSVANDINAGTYTLAVTANATQNPNYKITAKNGTLTINKANVTITAPTVSKTYDGQAYSGNLTPAITGAITGDDPTYTITSVAKDVNAGTYTLTVTADAATNPNYNVTVKNGQLTIAAAPITGQVTVGNASKTYDNNAANMPTFTVTGPAGYQTTQLDATDFDTTKVTSQDAGVYAVTLNAAGIAKLNQDNPNFTVTAGNVQSGTLTINKADVTITAPTVSKAYDGQAYTGTDLKAAVSGAVTGDDPVYTMTSVAKDVNAGTYDLAITANSTKNANYNIKTAKGQLTITPKAITNAITISNATKAYDNDATNVPTFTLAGPADAASYLSLTVPTDLTTADFDTTAAKSQDVGTYAVDLTASGLKKLQAANANYDISNASVVNGQLTINPAAITIAGPTLTKTYDGQTYTGADLKATVTGVPASATGTKAPIYQLADTSSDVNAGDYDIGITFDSKVAANRNYTITPTAGKLTIKQAPITISAPTGLTKVYDGSGYTVSDSTATVAGKPAKGATVKYHLSSLANAINAGSYALNVINDDNPNYTVTTVPSTFTVTKSDQGTVTLGTATKVYDNDATTTPKTYKVTLPTGVSAPKQWTADDFKLSSDDQDVGTYTVELSQQGLQDLNNANANYSFTANNVKTGSFSITPVSITVTAPTVSKVYDGTAYNKTYQPNVTDKPAKATAPVFNLTNISQDVNTGTYTVKATLKDANSNYTIKYVDGTLTIKQAPVTITAPTLTKTYDGKAYAGSDNVAAVTGLPTTGKADALHYSTTDLSSDTAVKPGGYGIAVTLGDNPNYAITTHAGSLTINQASLKAGSITVQDQTKVYDGTATTNPTQYAVTLNKQLTAPKWTADDFDLSGISSQNVGSYAVTLSTKGVTDLQAANPNYKVTAADVTGGHQVITAAPITVPRQPFRRLTMVRRTSVIRTW</sequence>
<accession>A0A1Z5ILB1</accession>
<dbReference type="PROSITE" id="PS50268">
    <property type="entry name" value="CADHERIN_2"/>
    <property type="match status" value="1"/>
</dbReference>
<dbReference type="EMBL" id="BCMG01000014">
    <property type="protein sequence ID" value="GAX02231.1"/>
    <property type="molecule type" value="Genomic_DNA"/>
</dbReference>
<proteinExistence type="predicted"/>
<evidence type="ECO:0000256" key="3">
    <source>
        <dbReference type="SAM" id="MobiDB-lite"/>
    </source>
</evidence>
<evidence type="ECO:0000313" key="6">
    <source>
        <dbReference type="Proteomes" id="UP000198402"/>
    </source>
</evidence>
<feature type="compositionally biased region" description="Pro residues" evidence="3">
    <location>
        <begin position="120"/>
        <end position="130"/>
    </location>
</feature>